<feature type="compositionally biased region" description="Polar residues" evidence="1">
    <location>
        <begin position="31"/>
        <end position="40"/>
    </location>
</feature>
<dbReference type="EMBL" id="JAKOGI010000208">
    <property type="protein sequence ID" value="KAJ8439762.1"/>
    <property type="molecule type" value="Genomic_DNA"/>
</dbReference>
<sequence length="471" mass="52169">MPTFSAIALDRLLDPGASNSLMPAKNKDYSDSSSRLNTTSDDFRSSSKRLDIPPPYPGRLRRSNTVAAPPEKKTPARPQMSPALYATPESTPLPDCPTSSFPPSSPYIINHKRRGPRLMKSFSEKNVAAAAAKAEGAEVEAVSKPINGHSRSFSEEIMSKEDRFNDEGFNGHLLRDMEVENRSNNCNIAAQKVEINGLNEELGDEIENGEPNAVIGSCSERDGGESEDFFDPQESMSYTSNTDGEDCSTANKLSSSMGEFFDAAEELSSDSGRQPQRSLADVEIELREMRLSLLMEIERRKQAEEALAMIRSQWQILREKLRSVGLFLPADLSALSEDSQSGINPTEEICRQIHLARFVSESIGRGIAKAEAEAEMEAQLEVKNFEIARLSDRLNYYEAMNREMSQRNQEAIEVARSQRQKRRRRQKWVWGSIAAAITIGSAALAWSYVPSGRGSSSSHSLEASETDSNLQ</sequence>
<name>A0A9Q1KAN2_9CARY</name>
<evidence type="ECO:0000313" key="3">
    <source>
        <dbReference type="EMBL" id="KAJ8439762.1"/>
    </source>
</evidence>
<gene>
    <name evidence="3" type="ORF">Cgig2_009586</name>
</gene>
<feature type="compositionally biased region" description="Basic and acidic residues" evidence="1">
    <location>
        <begin position="41"/>
        <end position="51"/>
    </location>
</feature>
<organism evidence="3 4">
    <name type="scientific">Carnegiea gigantea</name>
    <dbReference type="NCBI Taxonomy" id="171969"/>
    <lineage>
        <taxon>Eukaryota</taxon>
        <taxon>Viridiplantae</taxon>
        <taxon>Streptophyta</taxon>
        <taxon>Embryophyta</taxon>
        <taxon>Tracheophyta</taxon>
        <taxon>Spermatophyta</taxon>
        <taxon>Magnoliopsida</taxon>
        <taxon>eudicotyledons</taxon>
        <taxon>Gunneridae</taxon>
        <taxon>Pentapetalae</taxon>
        <taxon>Caryophyllales</taxon>
        <taxon>Cactineae</taxon>
        <taxon>Cactaceae</taxon>
        <taxon>Cactoideae</taxon>
        <taxon>Echinocereeae</taxon>
        <taxon>Carnegiea</taxon>
    </lineage>
</organism>
<dbReference type="OrthoDB" id="1923043at2759"/>
<keyword evidence="4" id="KW-1185">Reference proteome</keyword>
<accession>A0A9Q1KAN2</accession>
<keyword evidence="2" id="KW-0812">Transmembrane</keyword>
<feature type="transmembrane region" description="Helical" evidence="2">
    <location>
        <begin position="428"/>
        <end position="449"/>
    </location>
</feature>
<evidence type="ECO:0000256" key="2">
    <source>
        <dbReference type="SAM" id="Phobius"/>
    </source>
</evidence>
<dbReference type="Proteomes" id="UP001153076">
    <property type="component" value="Unassembled WGS sequence"/>
</dbReference>
<reference evidence="3" key="1">
    <citation type="submission" date="2022-04" db="EMBL/GenBank/DDBJ databases">
        <title>Carnegiea gigantea Genome sequencing and assembly v2.</title>
        <authorList>
            <person name="Copetti D."/>
            <person name="Sanderson M.J."/>
            <person name="Burquez A."/>
            <person name="Wojciechowski M.F."/>
        </authorList>
    </citation>
    <scope>NUCLEOTIDE SEQUENCE</scope>
    <source>
        <strain evidence="3">SGP5-SGP5p</strain>
        <tissue evidence="3">Aerial part</tissue>
    </source>
</reference>
<keyword evidence="2" id="KW-0472">Membrane</keyword>
<feature type="region of interest" description="Disordered" evidence="1">
    <location>
        <begin position="451"/>
        <end position="471"/>
    </location>
</feature>
<evidence type="ECO:0000256" key="1">
    <source>
        <dbReference type="SAM" id="MobiDB-lite"/>
    </source>
</evidence>
<proteinExistence type="predicted"/>
<dbReference type="PANTHER" id="PTHR35490:SF2">
    <property type="entry name" value="BACTERIOPHAGE N4 ADSORPTION B PROTEIN"/>
    <property type="match status" value="1"/>
</dbReference>
<keyword evidence="2" id="KW-1133">Transmembrane helix</keyword>
<protein>
    <submittedName>
        <fullName evidence="3">Uncharacterized protein</fullName>
    </submittedName>
</protein>
<feature type="region of interest" description="Disordered" evidence="1">
    <location>
        <begin position="14"/>
        <end position="107"/>
    </location>
</feature>
<dbReference type="AlphaFoldDB" id="A0A9Q1KAN2"/>
<dbReference type="PANTHER" id="PTHR35490">
    <property type="entry name" value="BACTERIOPHAGE N4 ADSORPTION B PROTEIN"/>
    <property type="match status" value="1"/>
</dbReference>
<comment type="caution">
    <text evidence="3">The sequence shown here is derived from an EMBL/GenBank/DDBJ whole genome shotgun (WGS) entry which is preliminary data.</text>
</comment>
<evidence type="ECO:0000313" key="4">
    <source>
        <dbReference type="Proteomes" id="UP001153076"/>
    </source>
</evidence>